<feature type="transmembrane region" description="Helical" evidence="1">
    <location>
        <begin position="80"/>
        <end position="107"/>
    </location>
</feature>
<name>A0A6C0KND8_9ZZZZ</name>
<feature type="transmembrane region" description="Helical" evidence="1">
    <location>
        <begin position="39"/>
        <end position="60"/>
    </location>
</feature>
<sequence>MEFLYATLSGISAKLYDDLTDNNLLTDKTTKEVLKGSQWILLTLISQTDFNFALPFYLTAFANSFSDTEAFVSPYEKSLLILYPFLLLISAHTAKLFTSGDILFATLTTLALLTEPFINNEEYSYRKLGTRFVAFLWTLIMIRFFNFSPSVLKAIYFFLGYSFISCCFQYYMTSLNPETSKPLLHSVLYGPQTKEKDISISFKEYIDFYTNQIPAIFQTLSNRVESYFVSSTSLLS</sequence>
<protein>
    <submittedName>
        <fullName evidence="2">Uncharacterized protein</fullName>
    </submittedName>
</protein>
<dbReference type="AlphaFoldDB" id="A0A6C0KND8"/>
<evidence type="ECO:0000256" key="1">
    <source>
        <dbReference type="SAM" id="Phobius"/>
    </source>
</evidence>
<proteinExistence type="predicted"/>
<keyword evidence="1" id="KW-0812">Transmembrane</keyword>
<evidence type="ECO:0000313" key="2">
    <source>
        <dbReference type="EMBL" id="QHU18210.1"/>
    </source>
</evidence>
<dbReference type="EMBL" id="MN740925">
    <property type="protein sequence ID" value="QHU18210.1"/>
    <property type="molecule type" value="Genomic_DNA"/>
</dbReference>
<accession>A0A6C0KND8</accession>
<keyword evidence="1" id="KW-0472">Membrane</keyword>
<feature type="transmembrane region" description="Helical" evidence="1">
    <location>
        <begin position="128"/>
        <end position="148"/>
    </location>
</feature>
<feature type="transmembrane region" description="Helical" evidence="1">
    <location>
        <begin position="154"/>
        <end position="172"/>
    </location>
</feature>
<organism evidence="2">
    <name type="scientific">viral metagenome</name>
    <dbReference type="NCBI Taxonomy" id="1070528"/>
    <lineage>
        <taxon>unclassified sequences</taxon>
        <taxon>metagenomes</taxon>
        <taxon>organismal metagenomes</taxon>
    </lineage>
</organism>
<keyword evidence="1" id="KW-1133">Transmembrane helix</keyword>
<reference evidence="2" key="1">
    <citation type="journal article" date="2020" name="Nature">
        <title>Giant virus diversity and host interactions through global metagenomics.</title>
        <authorList>
            <person name="Schulz F."/>
            <person name="Roux S."/>
            <person name="Paez-Espino D."/>
            <person name="Jungbluth S."/>
            <person name="Walsh D.A."/>
            <person name="Denef V.J."/>
            <person name="McMahon K.D."/>
            <person name="Konstantinidis K.T."/>
            <person name="Eloe-Fadrosh E.A."/>
            <person name="Kyrpides N.C."/>
            <person name="Woyke T."/>
        </authorList>
    </citation>
    <scope>NUCLEOTIDE SEQUENCE</scope>
    <source>
        <strain evidence="2">GVMAG-S-3300013006-138</strain>
    </source>
</reference>